<evidence type="ECO:0000256" key="6">
    <source>
        <dbReference type="ARBA" id="ARBA00022927"/>
    </source>
</evidence>
<comment type="caution">
    <text evidence="13">The sequence shown here is derived from an EMBL/GenBank/DDBJ whole genome shotgun (WGS) entry which is preliminary data.</text>
</comment>
<evidence type="ECO:0000256" key="5">
    <source>
        <dbReference type="ARBA" id="ARBA00022787"/>
    </source>
</evidence>
<keyword evidence="16" id="KW-1185">Reference proteome</keyword>
<keyword evidence="8" id="KW-0811">Translocation</keyword>
<gene>
    <name evidence="13" type="ORF">M0812_27434</name>
    <name evidence="14" type="ORF">M0813_28670</name>
</gene>
<evidence type="ECO:0000256" key="11">
    <source>
        <dbReference type="ARBA" id="ARBA00023170"/>
    </source>
</evidence>
<keyword evidence="10 12" id="KW-0472">Membrane</keyword>
<keyword evidence="3" id="KW-0813">Transport</keyword>
<reference evidence="14" key="1">
    <citation type="submission" date="2022-08" db="EMBL/GenBank/DDBJ databases">
        <title>Novel sulfate-reducing endosymbionts in the free-living metamonad Anaeramoeba.</title>
        <authorList>
            <person name="Jerlstrom-Hultqvist J."/>
            <person name="Cepicka I."/>
            <person name="Gallot-Lavallee L."/>
            <person name="Salas-Leiva D."/>
            <person name="Curtis B.A."/>
            <person name="Zahonova K."/>
            <person name="Pipaliya S."/>
            <person name="Dacks J."/>
            <person name="Roger A.J."/>
        </authorList>
    </citation>
    <scope>NUCLEOTIDE SEQUENCE</scope>
    <source>
        <strain evidence="14">Schooner1</strain>
    </source>
</reference>
<sequence>MSKLNLNTEPDPDFNKVPEEKITDSIFKTINEKASVAYDYLTKGVSVGGKVLWVGVTSAAMIILPYGITVSTEMSLQQMDKSEGARLGLNKPIDSTFGTGFPPLFDH</sequence>
<evidence type="ECO:0000256" key="7">
    <source>
        <dbReference type="ARBA" id="ARBA00022989"/>
    </source>
</evidence>
<keyword evidence="4 12" id="KW-0812">Transmembrane</keyword>
<evidence type="ECO:0000256" key="2">
    <source>
        <dbReference type="ARBA" id="ARBA00009874"/>
    </source>
</evidence>
<dbReference type="GO" id="GO:0006886">
    <property type="term" value="P:intracellular protein transport"/>
    <property type="evidence" value="ECO:0007669"/>
    <property type="project" value="InterPro"/>
</dbReference>
<name>A0AAV7YC10_9EUKA</name>
<dbReference type="Pfam" id="PF04281">
    <property type="entry name" value="Tom22"/>
    <property type="match status" value="1"/>
</dbReference>
<evidence type="ECO:0000256" key="12">
    <source>
        <dbReference type="SAM" id="Phobius"/>
    </source>
</evidence>
<proteinExistence type="inferred from homology"/>
<accession>A0AAV7YC10</accession>
<dbReference type="EMBL" id="JANTQA010000070">
    <property type="protein sequence ID" value="KAJ3425004.1"/>
    <property type="molecule type" value="Genomic_DNA"/>
</dbReference>
<keyword evidence="9" id="KW-0496">Mitochondrion</keyword>
<dbReference type="CDD" id="cd22884">
    <property type="entry name" value="TOM22"/>
    <property type="match status" value="1"/>
</dbReference>
<evidence type="ECO:0000256" key="1">
    <source>
        <dbReference type="ARBA" id="ARBA00004572"/>
    </source>
</evidence>
<evidence type="ECO:0000256" key="3">
    <source>
        <dbReference type="ARBA" id="ARBA00022448"/>
    </source>
</evidence>
<reference evidence="13" key="2">
    <citation type="submission" date="2022-08" db="EMBL/GenBank/DDBJ databases">
        <title>Novel sulphate-reducing endosymbionts in the free-living metamonad Anaeramoeba.</title>
        <authorList>
            <person name="Jerlstrom-Hultqvist J."/>
            <person name="Cepicka I."/>
            <person name="Gallot-Lavallee L."/>
            <person name="Salas-Leiva D."/>
            <person name="Curtis B.A."/>
            <person name="Zahonova K."/>
            <person name="Pipaliya S."/>
            <person name="Dacks J."/>
            <person name="Roger A.J."/>
        </authorList>
    </citation>
    <scope>NUCLEOTIDE SEQUENCE</scope>
    <source>
        <strain evidence="13">Busselton2</strain>
    </source>
</reference>
<keyword evidence="11 13" id="KW-0675">Receptor</keyword>
<keyword evidence="5" id="KW-1000">Mitochondrion outer membrane</keyword>
<keyword evidence="7 12" id="KW-1133">Transmembrane helix</keyword>
<comment type="subcellular location">
    <subcellularLocation>
        <location evidence="1">Mitochondrion outer membrane</location>
        <topology evidence="1">Single-pass membrane protein</topology>
    </subcellularLocation>
</comment>
<evidence type="ECO:0000313" key="14">
    <source>
        <dbReference type="EMBL" id="KAJ6235389.1"/>
    </source>
</evidence>
<organism evidence="13 15">
    <name type="scientific">Anaeramoeba flamelloides</name>
    <dbReference type="NCBI Taxonomy" id="1746091"/>
    <lineage>
        <taxon>Eukaryota</taxon>
        <taxon>Metamonada</taxon>
        <taxon>Anaeramoebidae</taxon>
        <taxon>Anaeramoeba</taxon>
    </lineage>
</organism>
<feature type="transmembrane region" description="Helical" evidence="12">
    <location>
        <begin position="51"/>
        <end position="71"/>
    </location>
</feature>
<dbReference type="EMBL" id="JAOAOG010000260">
    <property type="protein sequence ID" value="KAJ6235389.1"/>
    <property type="molecule type" value="Genomic_DNA"/>
</dbReference>
<dbReference type="Proteomes" id="UP001146793">
    <property type="component" value="Unassembled WGS sequence"/>
</dbReference>
<evidence type="ECO:0000256" key="4">
    <source>
        <dbReference type="ARBA" id="ARBA00022692"/>
    </source>
</evidence>
<dbReference type="AlphaFoldDB" id="A0AAV7YC10"/>
<evidence type="ECO:0000256" key="9">
    <source>
        <dbReference type="ARBA" id="ARBA00023128"/>
    </source>
</evidence>
<evidence type="ECO:0000313" key="13">
    <source>
        <dbReference type="EMBL" id="KAJ3425004.1"/>
    </source>
</evidence>
<dbReference type="InterPro" id="IPR005683">
    <property type="entry name" value="Tom22"/>
</dbReference>
<dbReference type="GO" id="GO:0005741">
    <property type="term" value="C:mitochondrial outer membrane"/>
    <property type="evidence" value="ECO:0007669"/>
    <property type="project" value="UniProtKB-SubCell"/>
</dbReference>
<evidence type="ECO:0000256" key="8">
    <source>
        <dbReference type="ARBA" id="ARBA00023010"/>
    </source>
</evidence>
<keyword evidence="6" id="KW-0653">Protein transport</keyword>
<evidence type="ECO:0000313" key="16">
    <source>
        <dbReference type="Proteomes" id="UP001150062"/>
    </source>
</evidence>
<comment type="similarity">
    <text evidence="2">Belongs to the Tom22 family.</text>
</comment>
<evidence type="ECO:0000313" key="15">
    <source>
        <dbReference type="Proteomes" id="UP001146793"/>
    </source>
</evidence>
<protein>
    <submittedName>
        <fullName evidence="13">Import receptor subunit tom22</fullName>
    </submittedName>
</protein>
<dbReference type="Proteomes" id="UP001150062">
    <property type="component" value="Unassembled WGS sequence"/>
</dbReference>
<evidence type="ECO:0000256" key="10">
    <source>
        <dbReference type="ARBA" id="ARBA00023136"/>
    </source>
</evidence>